<dbReference type="RefSeq" id="WP_163566757.1">
    <property type="nucleotide sequence ID" value="NZ_BAAANY010000020.1"/>
</dbReference>
<proteinExistence type="predicted"/>
<evidence type="ECO:0000256" key="1">
    <source>
        <dbReference type="SAM" id="Phobius"/>
    </source>
</evidence>
<accession>A0ABN2I0W8</accession>
<keyword evidence="1" id="KW-0472">Membrane</keyword>
<keyword evidence="1" id="KW-0812">Transmembrane</keyword>
<comment type="caution">
    <text evidence="2">The sequence shown here is derived from an EMBL/GenBank/DDBJ whole genome shotgun (WGS) entry which is preliminary data.</text>
</comment>
<keyword evidence="3" id="KW-1185">Reference proteome</keyword>
<keyword evidence="1" id="KW-1133">Transmembrane helix</keyword>
<reference evidence="2 3" key="1">
    <citation type="journal article" date="2019" name="Int. J. Syst. Evol. Microbiol.">
        <title>The Global Catalogue of Microorganisms (GCM) 10K type strain sequencing project: providing services to taxonomists for standard genome sequencing and annotation.</title>
        <authorList>
            <consortium name="The Broad Institute Genomics Platform"/>
            <consortium name="The Broad Institute Genome Sequencing Center for Infectious Disease"/>
            <person name="Wu L."/>
            <person name="Ma J."/>
        </authorList>
    </citation>
    <scope>NUCLEOTIDE SEQUENCE [LARGE SCALE GENOMIC DNA]</scope>
    <source>
        <strain evidence="2 3">JCM 14718</strain>
    </source>
</reference>
<organism evidence="2 3">
    <name type="scientific">Fodinicola feengrottensis</name>
    <dbReference type="NCBI Taxonomy" id="435914"/>
    <lineage>
        <taxon>Bacteria</taxon>
        <taxon>Bacillati</taxon>
        <taxon>Actinomycetota</taxon>
        <taxon>Actinomycetes</taxon>
        <taxon>Mycobacteriales</taxon>
        <taxon>Fodinicola</taxon>
    </lineage>
</organism>
<dbReference type="EMBL" id="BAAANY010000020">
    <property type="protein sequence ID" value="GAA1696761.1"/>
    <property type="molecule type" value="Genomic_DNA"/>
</dbReference>
<dbReference type="Proteomes" id="UP001500618">
    <property type="component" value="Unassembled WGS sequence"/>
</dbReference>
<protein>
    <submittedName>
        <fullName evidence="2">Uncharacterized protein</fullName>
    </submittedName>
</protein>
<gene>
    <name evidence="2" type="ORF">GCM10009765_52590</name>
</gene>
<feature type="transmembrane region" description="Helical" evidence="1">
    <location>
        <begin position="57"/>
        <end position="78"/>
    </location>
</feature>
<evidence type="ECO:0000313" key="2">
    <source>
        <dbReference type="EMBL" id="GAA1696761.1"/>
    </source>
</evidence>
<sequence length="107" mass="11834">MRVFDRLLALVLGLAAIALAVVIITEVVRTALGMQPWLVHLDTVTAYLTMRTWQDLPVRLALGGLTAAGFLLLGSQLWPRRRRFTRLAPVTNGIDSVAVRTSLRNAR</sequence>
<evidence type="ECO:0000313" key="3">
    <source>
        <dbReference type="Proteomes" id="UP001500618"/>
    </source>
</evidence>
<name>A0ABN2I0W8_9ACTN</name>